<sequence>MRRRRARPTGVGTGCRCGAAGEQREIRRALVRRREPLDLDALSRLRRFGEALLRGERPS</sequence>
<keyword evidence="2" id="KW-1185">Reference proteome</keyword>
<gene>
    <name evidence="1" type="ORF">JK363_00570</name>
</gene>
<name>A0ABS1N534_9ACTN</name>
<dbReference type="EMBL" id="JAERRF010000001">
    <property type="protein sequence ID" value="MBL1095187.1"/>
    <property type="molecule type" value="Genomic_DNA"/>
</dbReference>
<accession>A0ABS1N534</accession>
<reference evidence="1 2" key="1">
    <citation type="submission" date="2021-01" db="EMBL/GenBank/DDBJ databases">
        <title>WGS of actinomycetes isolated from Thailand.</title>
        <authorList>
            <person name="Thawai C."/>
        </authorList>
    </citation>
    <scope>NUCLEOTIDE SEQUENCE [LARGE SCALE GENOMIC DNA]</scope>
    <source>
        <strain evidence="1 2">CA1R205</strain>
    </source>
</reference>
<dbReference type="RefSeq" id="WP_201870488.1">
    <property type="nucleotide sequence ID" value="NZ_JAERRF010000001.1"/>
</dbReference>
<organism evidence="1 2">
    <name type="scientific">Streptomyces coffeae</name>
    <dbReference type="NCBI Taxonomy" id="621382"/>
    <lineage>
        <taxon>Bacteria</taxon>
        <taxon>Bacillati</taxon>
        <taxon>Actinomycetota</taxon>
        <taxon>Actinomycetes</taxon>
        <taxon>Kitasatosporales</taxon>
        <taxon>Streptomycetaceae</taxon>
        <taxon>Streptomyces</taxon>
    </lineage>
</organism>
<comment type="caution">
    <text evidence="1">The sequence shown here is derived from an EMBL/GenBank/DDBJ whole genome shotgun (WGS) entry which is preliminary data.</text>
</comment>
<protein>
    <submittedName>
        <fullName evidence="1">Uncharacterized protein</fullName>
    </submittedName>
</protein>
<evidence type="ECO:0000313" key="2">
    <source>
        <dbReference type="Proteomes" id="UP000634229"/>
    </source>
</evidence>
<dbReference type="Proteomes" id="UP000634229">
    <property type="component" value="Unassembled WGS sequence"/>
</dbReference>
<evidence type="ECO:0000313" key="1">
    <source>
        <dbReference type="EMBL" id="MBL1095187.1"/>
    </source>
</evidence>
<proteinExistence type="predicted"/>